<dbReference type="RefSeq" id="WP_002932340.1">
    <property type="nucleotide sequence ID" value="NZ_JARQZE010000008.1"/>
</dbReference>
<dbReference type="PANTHER" id="PTHR34322:SF2">
    <property type="entry name" value="TRANSPOSASE IS200-LIKE DOMAIN-CONTAINING PROTEIN"/>
    <property type="match status" value="1"/>
</dbReference>
<gene>
    <name evidence="2" type="ORF">ACFQ4M_07820</name>
</gene>
<dbReference type="SUPFAM" id="SSF143422">
    <property type="entry name" value="Transposase IS200-like"/>
    <property type="match status" value="1"/>
</dbReference>
<accession>A0ABW3WCC2</accession>
<comment type="caution">
    <text evidence="2">The sequence shown here is derived from an EMBL/GenBank/DDBJ whole genome shotgun (WGS) entry which is preliminary data.</text>
</comment>
<evidence type="ECO:0000259" key="1">
    <source>
        <dbReference type="SMART" id="SM01321"/>
    </source>
</evidence>
<protein>
    <submittedName>
        <fullName evidence="2">Transposase</fullName>
    </submittedName>
</protein>
<feature type="domain" description="Transposase IS200-like" evidence="1">
    <location>
        <begin position="9"/>
        <end position="123"/>
    </location>
</feature>
<evidence type="ECO:0000313" key="2">
    <source>
        <dbReference type="EMBL" id="MFD1263490.1"/>
    </source>
</evidence>
<sequence length="289" mass="32839">MARPLRIELAGGVYHVTSRGDRREMIYGDDVDRRAWLDLFGEVCERFNWRCHAWCQMGNHYHVVVETAEANLARGMRQLNGVYTQAVNRRYGRVGHVFQGRYKAILVEADAYLVELARYVVLNPVRAGLCKDAADWPWSSHRALLGRVEAPSWLATNWVLGQFGEVRTRAIGRYEDFVRAGVGLPPIWEGLNAQIYLGSADFAGRMASRFADDDNLSEVPRMQRRPKGVALDAYVERFPSRDRAILEAADSGEFTYAQLAAFFGLHYSSISRIVSKGRVLRRPQRTVSK</sequence>
<dbReference type="InterPro" id="IPR013324">
    <property type="entry name" value="RNA_pol_sigma_r3/r4-like"/>
</dbReference>
<organism evidence="2 3">
    <name type="scientific">Thauera mechernichensis</name>
    <dbReference type="NCBI Taxonomy" id="82788"/>
    <lineage>
        <taxon>Bacteria</taxon>
        <taxon>Pseudomonadati</taxon>
        <taxon>Pseudomonadota</taxon>
        <taxon>Betaproteobacteria</taxon>
        <taxon>Rhodocyclales</taxon>
        <taxon>Zoogloeaceae</taxon>
        <taxon>Thauera</taxon>
    </lineage>
</organism>
<dbReference type="PANTHER" id="PTHR34322">
    <property type="entry name" value="TRANSPOSASE, Y1_TNP DOMAIN-CONTAINING"/>
    <property type="match status" value="1"/>
</dbReference>
<dbReference type="InterPro" id="IPR002686">
    <property type="entry name" value="Transposase_17"/>
</dbReference>
<dbReference type="Pfam" id="PF01797">
    <property type="entry name" value="Y1_Tnp"/>
    <property type="match status" value="1"/>
</dbReference>
<keyword evidence="3" id="KW-1185">Reference proteome</keyword>
<dbReference type="EMBL" id="JBHTMC010000014">
    <property type="protein sequence ID" value="MFD1263490.1"/>
    <property type="molecule type" value="Genomic_DNA"/>
</dbReference>
<dbReference type="SUPFAM" id="SSF88659">
    <property type="entry name" value="Sigma3 and sigma4 domains of RNA polymerase sigma factors"/>
    <property type="match status" value="1"/>
</dbReference>
<evidence type="ECO:0000313" key="3">
    <source>
        <dbReference type="Proteomes" id="UP001597158"/>
    </source>
</evidence>
<dbReference type="SMART" id="SM01321">
    <property type="entry name" value="Y1_Tnp"/>
    <property type="match status" value="1"/>
</dbReference>
<reference evidence="3" key="1">
    <citation type="journal article" date="2019" name="Int. J. Syst. Evol. Microbiol.">
        <title>The Global Catalogue of Microorganisms (GCM) 10K type strain sequencing project: providing services to taxonomists for standard genome sequencing and annotation.</title>
        <authorList>
            <consortium name="The Broad Institute Genomics Platform"/>
            <consortium name="The Broad Institute Genome Sequencing Center for Infectious Disease"/>
            <person name="Wu L."/>
            <person name="Ma J."/>
        </authorList>
    </citation>
    <scope>NUCLEOTIDE SEQUENCE [LARGE SCALE GENOMIC DNA]</scope>
    <source>
        <strain evidence="3">CCUG 48884</strain>
    </source>
</reference>
<dbReference type="Proteomes" id="UP001597158">
    <property type="component" value="Unassembled WGS sequence"/>
</dbReference>
<name>A0ABW3WCC2_9RHOO</name>
<proteinExistence type="predicted"/>
<dbReference type="Gene3D" id="3.30.70.1290">
    <property type="entry name" value="Transposase IS200-like"/>
    <property type="match status" value="1"/>
</dbReference>
<dbReference type="InterPro" id="IPR036515">
    <property type="entry name" value="Transposase_17_sf"/>
</dbReference>